<dbReference type="InterPro" id="IPR017026">
    <property type="entry name" value="ImuA"/>
</dbReference>
<comment type="caution">
    <text evidence="1">The sequence shown here is derived from an EMBL/GenBank/DDBJ whole genome shotgun (WGS) entry which is preliminary data.</text>
</comment>
<dbReference type="AlphaFoldDB" id="A0A6N6VFU6"/>
<dbReference type="Gene3D" id="3.40.50.300">
    <property type="entry name" value="P-loop containing nucleotide triphosphate hydrolases"/>
    <property type="match status" value="1"/>
</dbReference>
<evidence type="ECO:0000313" key="2">
    <source>
        <dbReference type="Proteomes" id="UP000468901"/>
    </source>
</evidence>
<evidence type="ECO:0008006" key="3">
    <source>
        <dbReference type="Google" id="ProtNLM"/>
    </source>
</evidence>
<proteinExistence type="predicted"/>
<gene>
    <name evidence="1" type="ORF">F2P47_14030</name>
</gene>
<dbReference type="SUPFAM" id="SSF52540">
    <property type="entry name" value="P-loop containing nucleoside triphosphate hydrolases"/>
    <property type="match status" value="1"/>
</dbReference>
<keyword evidence="2" id="KW-1185">Reference proteome</keyword>
<sequence>MSGPAAGPIAELRARIASFDTAKRESSARMISLGAASIEDALPMGGLRRDALHEVAAATYGDMAATMGFATALVACFAEASPMAPVLWCEGNHAPFDVGGLYGPGLAAFGLDPARLVLVTPPRDVELLWTLEEALRLGAFAAVVGEIDAGARAFDLTATRRLQLAAEEGGAPALLLTGYQSAGASAAATRWRIAAAPGSPGLRFEGHSMELVGRPRWKATLERCRGAEGGAAWLVEWDVARRKFSTPDRELHAVATRRESVLELAG</sequence>
<name>A0A6N6VFU6_9HYPH</name>
<organism evidence="1 2">
    <name type="scientific">Parvibaculum sedimenti</name>
    <dbReference type="NCBI Taxonomy" id="2608632"/>
    <lineage>
        <taxon>Bacteria</taxon>
        <taxon>Pseudomonadati</taxon>
        <taxon>Pseudomonadota</taxon>
        <taxon>Alphaproteobacteria</taxon>
        <taxon>Hyphomicrobiales</taxon>
        <taxon>Parvibaculaceae</taxon>
        <taxon>Parvibaculum</taxon>
    </lineage>
</organism>
<dbReference type="Proteomes" id="UP000468901">
    <property type="component" value="Unassembled WGS sequence"/>
</dbReference>
<dbReference type="InterPro" id="IPR027417">
    <property type="entry name" value="P-loop_NTPase"/>
</dbReference>
<evidence type="ECO:0000313" key="1">
    <source>
        <dbReference type="EMBL" id="KAB7739123.1"/>
    </source>
</evidence>
<dbReference type="EMBL" id="WESC01000013">
    <property type="protein sequence ID" value="KAB7739123.1"/>
    <property type="molecule type" value="Genomic_DNA"/>
</dbReference>
<reference evidence="1 2" key="1">
    <citation type="submission" date="2019-09" db="EMBL/GenBank/DDBJ databases">
        <title>Parvibaculum sedimenti sp. nov., isolated from sediment.</title>
        <authorList>
            <person name="Wang Y."/>
        </authorList>
    </citation>
    <scope>NUCLEOTIDE SEQUENCE [LARGE SCALE GENOMIC DNA]</scope>
    <source>
        <strain evidence="1 2">HXT-9</strain>
    </source>
</reference>
<accession>A0A6N6VFU6</accession>
<dbReference type="RefSeq" id="WP_152217006.1">
    <property type="nucleotide sequence ID" value="NZ_WESC01000013.1"/>
</dbReference>
<dbReference type="PIRSF" id="PIRSF034285">
    <property type="entry name" value="UCP034285"/>
    <property type="match status" value="1"/>
</dbReference>
<protein>
    <recommendedName>
        <fullName evidence="3">Damage-inducible mutagenesis protein</fullName>
    </recommendedName>
</protein>